<organism evidence="1 2">
    <name type="scientific">Catenaria anguillulae PL171</name>
    <dbReference type="NCBI Taxonomy" id="765915"/>
    <lineage>
        <taxon>Eukaryota</taxon>
        <taxon>Fungi</taxon>
        <taxon>Fungi incertae sedis</taxon>
        <taxon>Blastocladiomycota</taxon>
        <taxon>Blastocladiomycetes</taxon>
        <taxon>Blastocladiales</taxon>
        <taxon>Catenariaceae</taxon>
        <taxon>Catenaria</taxon>
    </lineage>
</organism>
<keyword evidence="2" id="KW-1185">Reference proteome</keyword>
<evidence type="ECO:0000313" key="2">
    <source>
        <dbReference type="Proteomes" id="UP000193411"/>
    </source>
</evidence>
<comment type="caution">
    <text evidence="1">The sequence shown here is derived from an EMBL/GenBank/DDBJ whole genome shotgun (WGS) entry which is preliminary data.</text>
</comment>
<accession>A0A1Y2HWX9</accession>
<protein>
    <submittedName>
        <fullName evidence="1">Uncharacterized protein</fullName>
    </submittedName>
</protein>
<dbReference type="AlphaFoldDB" id="A0A1Y2HWX9"/>
<name>A0A1Y2HWX9_9FUNG</name>
<reference evidence="1 2" key="1">
    <citation type="submission" date="2016-07" db="EMBL/GenBank/DDBJ databases">
        <title>Pervasive Adenine N6-methylation of Active Genes in Fungi.</title>
        <authorList>
            <consortium name="DOE Joint Genome Institute"/>
            <person name="Mondo S.J."/>
            <person name="Dannebaum R.O."/>
            <person name="Kuo R.C."/>
            <person name="Labutti K."/>
            <person name="Haridas S."/>
            <person name="Kuo A."/>
            <person name="Salamov A."/>
            <person name="Ahrendt S.R."/>
            <person name="Lipzen A."/>
            <person name="Sullivan W."/>
            <person name="Andreopoulos W.B."/>
            <person name="Clum A."/>
            <person name="Lindquist E."/>
            <person name="Daum C."/>
            <person name="Ramamoorthy G.K."/>
            <person name="Gryganskyi A."/>
            <person name="Culley D."/>
            <person name="Magnuson J.K."/>
            <person name="James T.Y."/>
            <person name="O'Malley M.A."/>
            <person name="Stajich J.E."/>
            <person name="Spatafora J.W."/>
            <person name="Visel A."/>
            <person name="Grigoriev I.V."/>
        </authorList>
    </citation>
    <scope>NUCLEOTIDE SEQUENCE [LARGE SCALE GENOMIC DNA]</scope>
    <source>
        <strain evidence="1 2">PL171</strain>
    </source>
</reference>
<sequence>MHGCNAKNTAMSTLSAIAPTGAVPNLTALPLSPLVFRLLAAKRRVSQTDARLAEKELAGPPSSSAELARLRTMHEDVRMAKDDLAAIHSALQMSSSSAISNGGGPRTWIDIAAADIGAVASALAALEAHVWSASGAVTQLQDAAMSLRSKASGKTVPIADPVNTSRGLPASFIRAILSVTAASSSNHHHQQHPIGQWHAWVDHQLRMVVTQMGPARFSQWGGKLLSVLLGVSSLTAAESSTSMPQIALVPGTLVHALTQHLDSNPDPSIPANKRKPLPALSSCSKPFLPSYQSLIDLATMLRDYALADVSSAQPLDRIPFSEPGILRLVDHATANATDAWIQTLARMQAPTDPARWGLWPIDPPTGAGIGMAHNGGEDGIAIKEAMWLPVVKAKVAHELLMCPLLPL</sequence>
<evidence type="ECO:0000313" key="1">
    <source>
        <dbReference type="EMBL" id="ORZ39127.1"/>
    </source>
</evidence>
<dbReference type="EMBL" id="MCFL01000006">
    <property type="protein sequence ID" value="ORZ39127.1"/>
    <property type="molecule type" value="Genomic_DNA"/>
</dbReference>
<gene>
    <name evidence="1" type="ORF">BCR44DRAFT_230767</name>
</gene>
<dbReference type="Proteomes" id="UP000193411">
    <property type="component" value="Unassembled WGS sequence"/>
</dbReference>
<proteinExistence type="predicted"/>